<organism evidence="3 4">
    <name type="scientific">Paenibacillus cineris</name>
    <dbReference type="NCBI Taxonomy" id="237530"/>
    <lineage>
        <taxon>Bacteria</taxon>
        <taxon>Bacillati</taxon>
        <taxon>Bacillota</taxon>
        <taxon>Bacilli</taxon>
        <taxon>Bacillales</taxon>
        <taxon>Paenibacillaceae</taxon>
        <taxon>Paenibacillus</taxon>
    </lineage>
</organism>
<dbReference type="CDD" id="cd08267">
    <property type="entry name" value="MDR1"/>
    <property type="match status" value="1"/>
</dbReference>
<feature type="domain" description="Enoyl reductase (ER)" evidence="2">
    <location>
        <begin position="34"/>
        <end position="341"/>
    </location>
</feature>
<dbReference type="Pfam" id="PF08240">
    <property type="entry name" value="ADH_N"/>
    <property type="match status" value="1"/>
</dbReference>
<dbReference type="EMBL" id="BORU01000001">
    <property type="protein sequence ID" value="GIO54801.1"/>
    <property type="molecule type" value="Genomic_DNA"/>
</dbReference>
<dbReference type="Proteomes" id="UP000676601">
    <property type="component" value="Unassembled WGS sequence"/>
</dbReference>
<comment type="caution">
    <text evidence="3">The sequence shown here is derived from an EMBL/GenBank/DDBJ whole genome shotgun (WGS) entry which is preliminary data.</text>
</comment>
<dbReference type="Pfam" id="PF13602">
    <property type="entry name" value="ADH_zinc_N_2"/>
    <property type="match status" value="1"/>
</dbReference>
<evidence type="ECO:0000256" key="1">
    <source>
        <dbReference type="SAM" id="MobiDB-lite"/>
    </source>
</evidence>
<dbReference type="SMART" id="SM00829">
    <property type="entry name" value="PKS_ER"/>
    <property type="match status" value="1"/>
</dbReference>
<evidence type="ECO:0000313" key="4">
    <source>
        <dbReference type="Proteomes" id="UP000676601"/>
    </source>
</evidence>
<name>A0ABQ4LEC1_9BACL</name>
<sequence length="346" mass="37506">MRFGQNGVLKQRIDGSETNTGGEKMRAIVYEQYGPPHVLQLKEVTKPAPKAGDILIKVYATTAAAGDWRLRRADPFLARMFNGLWRPKRIRILGFELAGVVESTGSSVTRFKPGDAVYAACGNSFGAYAEYKCLPEEGSVALKPDNMTFEEAAAVPVGALTALQFLRAGKIKSGMRVLVYGASGSVGTYAVQLAKHFGAEVTGVCSASNAELVTSIGADRVLDYTKQQLPNDGPPYDIIFDTVGKSPFSVCVKLLASDGVYLRAYHVNPVIIVRGLWASLTSSKKVIGGNMKENAEDLVFLKERIEAGQLRAVIDRRYRLEQAAEAHAYVELGHKKGNVVLTVCED</sequence>
<dbReference type="SUPFAM" id="SSF50129">
    <property type="entry name" value="GroES-like"/>
    <property type="match status" value="1"/>
</dbReference>
<protein>
    <submittedName>
        <fullName evidence="3">Alcohol dehydrogenase</fullName>
    </submittedName>
</protein>
<evidence type="ECO:0000313" key="3">
    <source>
        <dbReference type="EMBL" id="GIO54801.1"/>
    </source>
</evidence>
<dbReference type="InterPro" id="IPR013154">
    <property type="entry name" value="ADH-like_N"/>
</dbReference>
<proteinExistence type="predicted"/>
<evidence type="ECO:0000259" key="2">
    <source>
        <dbReference type="SMART" id="SM00829"/>
    </source>
</evidence>
<dbReference type="Gene3D" id="3.90.180.10">
    <property type="entry name" value="Medium-chain alcohol dehydrogenases, catalytic domain"/>
    <property type="match status" value="1"/>
</dbReference>
<keyword evidence="4" id="KW-1185">Reference proteome</keyword>
<dbReference type="InterPro" id="IPR036291">
    <property type="entry name" value="NAD(P)-bd_dom_sf"/>
</dbReference>
<dbReference type="SUPFAM" id="SSF51735">
    <property type="entry name" value="NAD(P)-binding Rossmann-fold domains"/>
    <property type="match status" value="1"/>
</dbReference>
<feature type="region of interest" description="Disordered" evidence="1">
    <location>
        <begin position="1"/>
        <end position="20"/>
    </location>
</feature>
<dbReference type="Gene3D" id="3.40.50.720">
    <property type="entry name" value="NAD(P)-binding Rossmann-like Domain"/>
    <property type="match status" value="1"/>
</dbReference>
<accession>A0ABQ4LEC1</accession>
<dbReference type="InterPro" id="IPR011032">
    <property type="entry name" value="GroES-like_sf"/>
</dbReference>
<dbReference type="PANTHER" id="PTHR44013">
    <property type="entry name" value="ZINC-TYPE ALCOHOL DEHYDROGENASE-LIKE PROTEIN C16A3.02C"/>
    <property type="match status" value="1"/>
</dbReference>
<dbReference type="InterPro" id="IPR020843">
    <property type="entry name" value="ER"/>
</dbReference>
<dbReference type="PANTHER" id="PTHR44013:SF1">
    <property type="entry name" value="ZINC-TYPE ALCOHOL DEHYDROGENASE-LIKE PROTEIN C16A3.02C"/>
    <property type="match status" value="1"/>
</dbReference>
<dbReference type="InterPro" id="IPR052733">
    <property type="entry name" value="Chloroplast_QOR"/>
</dbReference>
<reference evidence="3 4" key="1">
    <citation type="submission" date="2021-03" db="EMBL/GenBank/DDBJ databases">
        <title>Antimicrobial resistance genes in bacteria isolated from Japanese honey, and their potential for conferring macrolide and lincosamide resistance in the American foulbrood pathogen Paenibacillus larvae.</title>
        <authorList>
            <person name="Okamoto M."/>
            <person name="Kumagai M."/>
            <person name="Kanamori H."/>
            <person name="Takamatsu D."/>
        </authorList>
    </citation>
    <scope>NUCLEOTIDE SEQUENCE [LARGE SCALE GENOMIC DNA]</scope>
    <source>
        <strain evidence="3 4">J21TS7</strain>
    </source>
</reference>
<gene>
    <name evidence="3" type="ORF">J21TS7_31190</name>
</gene>